<accession>A0ABW1AJT4</accession>
<gene>
    <name evidence="1" type="ORF">ACFPZN_54190</name>
</gene>
<reference evidence="2" key="1">
    <citation type="journal article" date="2019" name="Int. J. Syst. Evol. Microbiol.">
        <title>The Global Catalogue of Microorganisms (GCM) 10K type strain sequencing project: providing services to taxonomists for standard genome sequencing and annotation.</title>
        <authorList>
            <consortium name="The Broad Institute Genomics Platform"/>
            <consortium name="The Broad Institute Genome Sequencing Center for Infectious Disease"/>
            <person name="Wu L."/>
            <person name="Ma J."/>
        </authorList>
    </citation>
    <scope>NUCLEOTIDE SEQUENCE [LARGE SCALE GENOMIC DNA]</scope>
    <source>
        <strain evidence="2">KCTC 42087</strain>
    </source>
</reference>
<protein>
    <submittedName>
        <fullName evidence="1">VenA family class IV lanthipeptide</fullName>
    </submittedName>
</protein>
<proteinExistence type="predicted"/>
<dbReference type="RefSeq" id="WP_378292921.1">
    <property type="nucleotide sequence ID" value="NZ_JBHSON010000168.1"/>
</dbReference>
<dbReference type="EMBL" id="JBHSON010000168">
    <property type="protein sequence ID" value="MFC5754625.1"/>
    <property type="molecule type" value="Genomic_DNA"/>
</dbReference>
<dbReference type="NCBIfam" id="NF038147">
    <property type="entry name" value="lanti_IV_venA"/>
    <property type="match status" value="1"/>
</dbReference>
<keyword evidence="2" id="KW-1185">Reference proteome</keyword>
<sequence>MDIFDGDLVAELQELPETDPIEIDGIQLGGTCACTGLLTLLNTVCVGISCS</sequence>
<organism evidence="1 2">
    <name type="scientific">Actinomadura rugatobispora</name>
    <dbReference type="NCBI Taxonomy" id="1994"/>
    <lineage>
        <taxon>Bacteria</taxon>
        <taxon>Bacillati</taxon>
        <taxon>Actinomycetota</taxon>
        <taxon>Actinomycetes</taxon>
        <taxon>Streptosporangiales</taxon>
        <taxon>Thermomonosporaceae</taxon>
        <taxon>Actinomadura</taxon>
    </lineage>
</organism>
<name>A0ABW1AJT4_9ACTN</name>
<dbReference type="Proteomes" id="UP001596074">
    <property type="component" value="Unassembled WGS sequence"/>
</dbReference>
<evidence type="ECO:0000313" key="1">
    <source>
        <dbReference type="EMBL" id="MFC5754625.1"/>
    </source>
</evidence>
<comment type="caution">
    <text evidence="1">The sequence shown here is derived from an EMBL/GenBank/DDBJ whole genome shotgun (WGS) entry which is preliminary data.</text>
</comment>
<evidence type="ECO:0000313" key="2">
    <source>
        <dbReference type="Proteomes" id="UP001596074"/>
    </source>
</evidence>